<dbReference type="PIRSF" id="PIRSF003180">
    <property type="entry name" value="DiGMPpdiest_YuxH"/>
    <property type="match status" value="1"/>
</dbReference>
<comment type="caution">
    <text evidence="2">The sequence shown here is derived from an EMBL/GenBank/DDBJ whole genome shotgun (WGS) entry which is preliminary data.</text>
</comment>
<dbReference type="SUPFAM" id="SSF141868">
    <property type="entry name" value="EAL domain-like"/>
    <property type="match status" value="1"/>
</dbReference>
<dbReference type="RefSeq" id="WP_048900507.1">
    <property type="nucleotide sequence ID" value="NZ_AP024852.1"/>
</dbReference>
<dbReference type="SMART" id="SM00052">
    <property type="entry name" value="EAL"/>
    <property type="match status" value="1"/>
</dbReference>
<evidence type="ECO:0000313" key="2">
    <source>
        <dbReference type="EMBL" id="PSW23925.1"/>
    </source>
</evidence>
<evidence type="ECO:0000259" key="1">
    <source>
        <dbReference type="PROSITE" id="PS51833"/>
    </source>
</evidence>
<dbReference type="InterPro" id="IPR001633">
    <property type="entry name" value="EAL_dom"/>
</dbReference>
<keyword evidence="3" id="KW-1185">Reference proteome</keyword>
<accession>A0A0J8XUE4</accession>
<dbReference type="Pfam" id="PF00563">
    <property type="entry name" value="EAL"/>
    <property type="match status" value="1"/>
</dbReference>
<gene>
    <name evidence="2" type="ORF">C9I94_13440</name>
</gene>
<dbReference type="InterPro" id="IPR013976">
    <property type="entry name" value="HDOD"/>
</dbReference>
<dbReference type="PANTHER" id="PTHR33525">
    <property type="match status" value="1"/>
</dbReference>
<proteinExistence type="predicted"/>
<dbReference type="Pfam" id="PF08668">
    <property type="entry name" value="HDOD"/>
    <property type="match status" value="1"/>
</dbReference>
<protein>
    <submittedName>
        <fullName evidence="2">HDOD domain-containing protein</fullName>
    </submittedName>
</protein>
<name>A0A0J8XUE4_9GAMM</name>
<dbReference type="EMBL" id="PYLZ01000007">
    <property type="protein sequence ID" value="PSW23925.1"/>
    <property type="molecule type" value="Genomic_DNA"/>
</dbReference>
<feature type="domain" description="HDOD" evidence="1">
    <location>
        <begin position="198"/>
        <end position="385"/>
    </location>
</feature>
<dbReference type="InterPro" id="IPR035919">
    <property type="entry name" value="EAL_sf"/>
</dbReference>
<reference evidence="2 3" key="1">
    <citation type="submission" date="2018-01" db="EMBL/GenBank/DDBJ databases">
        <title>Whole genome sequencing of Histamine producing bacteria.</title>
        <authorList>
            <person name="Butler K."/>
        </authorList>
    </citation>
    <scope>NUCLEOTIDE SEQUENCE [LARGE SCALE GENOMIC DNA]</scope>
    <source>
        <strain evidence="2 3">DSM 24669</strain>
    </source>
</reference>
<dbReference type="PANTHER" id="PTHR33525:SF4">
    <property type="entry name" value="CYCLIC DI-GMP PHOSPHODIESTERASE CDGJ"/>
    <property type="match status" value="1"/>
</dbReference>
<dbReference type="InterPro" id="IPR052340">
    <property type="entry name" value="RNase_Y/CdgJ"/>
</dbReference>
<dbReference type="Gene3D" id="3.20.20.450">
    <property type="entry name" value="EAL domain"/>
    <property type="match status" value="1"/>
</dbReference>
<dbReference type="InterPro" id="IPR014408">
    <property type="entry name" value="dGMP_Pdiesterase_EAL/HD-GYP"/>
</dbReference>
<dbReference type="PROSITE" id="PS51833">
    <property type="entry name" value="HDOD"/>
    <property type="match status" value="1"/>
</dbReference>
<dbReference type="STRING" id="680026.AB733_20545"/>
<dbReference type="Proteomes" id="UP000240481">
    <property type="component" value="Unassembled WGS sequence"/>
</dbReference>
<dbReference type="OrthoDB" id="9804751at2"/>
<organism evidence="2 3">
    <name type="scientific">Photobacterium swingsii</name>
    <dbReference type="NCBI Taxonomy" id="680026"/>
    <lineage>
        <taxon>Bacteria</taxon>
        <taxon>Pseudomonadati</taxon>
        <taxon>Pseudomonadota</taxon>
        <taxon>Gammaproteobacteria</taxon>
        <taxon>Vibrionales</taxon>
        <taxon>Vibrionaceae</taxon>
        <taxon>Photobacterium</taxon>
    </lineage>
</organism>
<dbReference type="AlphaFoldDB" id="A0A0J8XUE4"/>
<dbReference type="Gene3D" id="1.10.3210.10">
    <property type="entry name" value="Hypothetical protein af1432"/>
    <property type="match status" value="1"/>
</dbReference>
<evidence type="ECO:0000313" key="3">
    <source>
        <dbReference type="Proteomes" id="UP000240481"/>
    </source>
</evidence>
<dbReference type="SUPFAM" id="SSF109604">
    <property type="entry name" value="HD-domain/PDEase-like"/>
    <property type="match status" value="1"/>
</dbReference>
<sequence length="404" mass="46255">MYSYVARQPIFNRQQRTVGYELLFRDGESNAFPMIEANKATSRLLVENYMAVGDNKATSGQRTFINFPQESLLQLLPLLLPKREVVIEVLETCEPNDALFSAIKLLCQRGYIIALDDFEMSPEWQRFLPYVRIIKLDLLKLGMEKACEFVSQYRSRRLKFLAEKVETKDEYETALAAGFHFFQGYYFCKPELVKNRQVEPEKVATVLLLQEICRDPVDFKRIEQIITSDVSLSYLLLRYVNAASNRTVEPISSFRQALVYLGEDKIRLFVGVVATAHAALDKPRELYLMSLQRARMCESLAAGSGTREQSHQAFLVGMFSLLDALLDTSLEQLVKVLPLQNDVEAALLHHQGRLGHTLALLEAYDQANWHQVSEYCEQLGIAETLVTRSYQQASVWSENMLNIQ</sequence>